<organism evidence="2 3">
    <name type="scientific">Triparma laevis f. inornata</name>
    <dbReference type="NCBI Taxonomy" id="1714386"/>
    <lineage>
        <taxon>Eukaryota</taxon>
        <taxon>Sar</taxon>
        <taxon>Stramenopiles</taxon>
        <taxon>Ochrophyta</taxon>
        <taxon>Bolidophyceae</taxon>
        <taxon>Parmales</taxon>
        <taxon>Triparmaceae</taxon>
        <taxon>Triparma</taxon>
    </lineage>
</organism>
<dbReference type="InterPro" id="IPR011043">
    <property type="entry name" value="Gal_Oxase/kelch_b-propeller"/>
</dbReference>
<feature type="chain" id="PRO_5040910501" description="Galactose oxidase" evidence="1">
    <location>
        <begin position="21"/>
        <end position="394"/>
    </location>
</feature>
<dbReference type="InterPro" id="IPR006652">
    <property type="entry name" value="Kelch_1"/>
</dbReference>
<accession>A0A9W7DSV2</accession>
<sequence length="394" mass="42748">MQFNITLFVLGLASLTSVLADHSHDHEFEKITWASITSLPTKRSDMSATVSSASGKDEIYLIGGCAADQGKSPFGDWYACPTITDRCDAYDPNTDTYRSCTAAPRTRYRHAAVEVAGEIWLVGGVDVTDAAVKTVDVYNPETDEWRSHGKWADATSDLAAFSVGTDIFMVGGYNVTNFVFEAQAGVWKMSTTEAADSAGFAGITSVASMSSPRGDIFAAVADDHVYITGGFTHTDYWCEPHASVERWVLSTGQWEDVPDMTYERGDKALMHMNGQIYAIGGETKANCNIVNASTPVEHVEVFNEDTNEWTDATVIPEETFRFVAVAHEPSDSIYIFGGQNYYDADCDCYPVSKDALQFVDQDWSVDTLGGDGVRVGAFGFATVLAVVGIVVAAF</sequence>
<evidence type="ECO:0000256" key="1">
    <source>
        <dbReference type="SAM" id="SignalP"/>
    </source>
</evidence>
<comment type="caution">
    <text evidence="2">The sequence shown here is derived from an EMBL/GenBank/DDBJ whole genome shotgun (WGS) entry which is preliminary data.</text>
</comment>
<evidence type="ECO:0000313" key="2">
    <source>
        <dbReference type="EMBL" id="GMH49483.1"/>
    </source>
</evidence>
<feature type="signal peptide" evidence="1">
    <location>
        <begin position="1"/>
        <end position="20"/>
    </location>
</feature>
<gene>
    <name evidence="2" type="ORF">TL16_g00526</name>
</gene>
<dbReference type="SMART" id="SM00612">
    <property type="entry name" value="Kelch"/>
    <property type="match status" value="4"/>
</dbReference>
<evidence type="ECO:0008006" key="4">
    <source>
        <dbReference type="Google" id="ProtNLM"/>
    </source>
</evidence>
<dbReference type="AlphaFoldDB" id="A0A9W7DSV2"/>
<evidence type="ECO:0000313" key="3">
    <source>
        <dbReference type="Proteomes" id="UP001162640"/>
    </source>
</evidence>
<dbReference type="PANTHER" id="PTHR45632:SF17">
    <property type="entry name" value="KELCH-LIKE PROTEIN 31"/>
    <property type="match status" value="1"/>
</dbReference>
<reference evidence="3" key="1">
    <citation type="journal article" date="2023" name="Commun. Biol.">
        <title>Genome analysis of Parmales, the sister group of diatoms, reveals the evolutionary specialization of diatoms from phago-mixotrophs to photoautotrophs.</title>
        <authorList>
            <person name="Ban H."/>
            <person name="Sato S."/>
            <person name="Yoshikawa S."/>
            <person name="Yamada K."/>
            <person name="Nakamura Y."/>
            <person name="Ichinomiya M."/>
            <person name="Sato N."/>
            <person name="Blanc-Mathieu R."/>
            <person name="Endo H."/>
            <person name="Kuwata A."/>
            <person name="Ogata H."/>
        </authorList>
    </citation>
    <scope>NUCLEOTIDE SEQUENCE [LARGE SCALE GENOMIC DNA]</scope>
</reference>
<dbReference type="SUPFAM" id="SSF50965">
    <property type="entry name" value="Galactose oxidase, central domain"/>
    <property type="match status" value="1"/>
</dbReference>
<protein>
    <recommendedName>
        <fullName evidence="4">Galactose oxidase</fullName>
    </recommendedName>
</protein>
<dbReference type="Pfam" id="PF01344">
    <property type="entry name" value="Kelch_1"/>
    <property type="match status" value="3"/>
</dbReference>
<dbReference type="Gene3D" id="2.120.10.80">
    <property type="entry name" value="Kelch-type beta propeller"/>
    <property type="match status" value="2"/>
</dbReference>
<proteinExistence type="predicted"/>
<dbReference type="PANTHER" id="PTHR45632">
    <property type="entry name" value="LD33804P"/>
    <property type="match status" value="1"/>
</dbReference>
<dbReference type="InterPro" id="IPR015915">
    <property type="entry name" value="Kelch-typ_b-propeller"/>
</dbReference>
<keyword evidence="1" id="KW-0732">Signal</keyword>
<dbReference type="Proteomes" id="UP001162640">
    <property type="component" value="Unassembled WGS sequence"/>
</dbReference>
<name>A0A9W7DSV2_9STRA</name>
<dbReference type="EMBL" id="BLQM01000009">
    <property type="protein sequence ID" value="GMH49483.1"/>
    <property type="molecule type" value="Genomic_DNA"/>
</dbReference>